<dbReference type="Gene3D" id="2.60.120.330">
    <property type="entry name" value="B-lactam Antibiotic, Isopenicillin N Synthase, Chain"/>
    <property type="match status" value="1"/>
</dbReference>
<dbReference type="Pfam" id="PF03171">
    <property type="entry name" value="2OG-FeII_Oxy"/>
    <property type="match status" value="1"/>
</dbReference>
<dbReference type="EMBL" id="JALJOV010001078">
    <property type="protein sequence ID" value="KAK9855116.1"/>
    <property type="molecule type" value="Genomic_DNA"/>
</dbReference>
<dbReference type="InterPro" id="IPR027443">
    <property type="entry name" value="IPNS-like_sf"/>
</dbReference>
<comment type="caution">
    <text evidence="2">The sequence shown here is derived from an EMBL/GenBank/DDBJ whole genome shotgun (WGS) entry which is preliminary data.</text>
</comment>
<gene>
    <name evidence="2" type="ORF">WJX84_010038</name>
</gene>
<dbReference type="AlphaFoldDB" id="A0AAW1STK1"/>
<evidence type="ECO:0000313" key="3">
    <source>
        <dbReference type="Proteomes" id="UP001485043"/>
    </source>
</evidence>
<evidence type="ECO:0000313" key="2">
    <source>
        <dbReference type="EMBL" id="KAK9855116.1"/>
    </source>
</evidence>
<keyword evidence="3" id="KW-1185">Reference proteome</keyword>
<evidence type="ECO:0000259" key="1">
    <source>
        <dbReference type="Pfam" id="PF03171"/>
    </source>
</evidence>
<name>A0AAW1STK1_9CHLO</name>
<dbReference type="SUPFAM" id="SSF51197">
    <property type="entry name" value="Clavaminate synthase-like"/>
    <property type="match status" value="1"/>
</dbReference>
<organism evidence="2 3">
    <name type="scientific">Apatococcus fuscideae</name>
    <dbReference type="NCBI Taxonomy" id="2026836"/>
    <lineage>
        <taxon>Eukaryota</taxon>
        <taxon>Viridiplantae</taxon>
        <taxon>Chlorophyta</taxon>
        <taxon>core chlorophytes</taxon>
        <taxon>Trebouxiophyceae</taxon>
        <taxon>Chlorellales</taxon>
        <taxon>Chlorellaceae</taxon>
        <taxon>Apatococcus</taxon>
    </lineage>
</organism>
<dbReference type="InterPro" id="IPR044861">
    <property type="entry name" value="IPNS-like_FE2OG_OXY"/>
</dbReference>
<sequence length="294" mass="32587">MMERYFSQEAQVKFQDARPELHYQVGVTPEGIEEPRCIMDPACLETIKGQPAGHRATAPTGPDPKWRFMWRLGRRPDVTQFHELNAAPVLPAGFPDWEHVMETWGAKMLDALFTVAEMAAIGFGLEKHAITDLMHMGPHLLGPTGADLSLHGSVGTLYSGYHYDLNLLTIHGKSRFPGLFVWLRDGRRIPVRIPEGCLFIQAGKQLEWLTGGHVQAGMHEVICTEGTQAAVRTARAEQRSTWRISSTVFGHVQSDQILRPLGHFAQAPAAASYPPIAAGTFVQHELEAINLKKA</sequence>
<accession>A0AAW1STK1</accession>
<protein>
    <recommendedName>
        <fullName evidence="1">Isopenicillin N synthase-like Fe(2+) 2OG dioxygenase domain-containing protein</fullName>
    </recommendedName>
</protein>
<feature type="domain" description="Isopenicillin N synthase-like Fe(2+) 2OG dioxygenase" evidence="1">
    <location>
        <begin position="156"/>
        <end position="249"/>
    </location>
</feature>
<proteinExistence type="predicted"/>
<dbReference type="Proteomes" id="UP001485043">
    <property type="component" value="Unassembled WGS sequence"/>
</dbReference>
<reference evidence="2 3" key="1">
    <citation type="journal article" date="2024" name="Nat. Commun.">
        <title>Phylogenomics reveals the evolutionary origins of lichenization in chlorophyte algae.</title>
        <authorList>
            <person name="Puginier C."/>
            <person name="Libourel C."/>
            <person name="Otte J."/>
            <person name="Skaloud P."/>
            <person name="Haon M."/>
            <person name="Grisel S."/>
            <person name="Petersen M."/>
            <person name="Berrin J.G."/>
            <person name="Delaux P.M."/>
            <person name="Dal Grande F."/>
            <person name="Keller J."/>
        </authorList>
    </citation>
    <scope>NUCLEOTIDE SEQUENCE [LARGE SCALE GENOMIC DNA]</scope>
    <source>
        <strain evidence="2 3">SAG 2523</strain>
    </source>
</reference>